<sequence>MAPSISLFSINAILILSADDGSRLYSKYYQSPHPPLGTPAGSTNYAGASAYPTLSSQKAFETGLREKTVKTNADVILYDNRVVTFKTEGDVILYVVGSADENEILLFNAILALRDSLTILLKSSVDKRTILENYDLVTLAIDELCDDGVLLETDPVTVSMRVSRAPAQDMAGAKGIDLSEQGLLNAWEFAKMKGLERLRQGLRATEVIAHELSARLTSLRISNVYDLSSRIFLIKFSKPDHKEQFVIDSGFRAHLTSFVRTTAATPSPFVARLRKTLKTRRVTEVKQVGTDRILQFTFSDGQYFLFLEFYAGGNIVLTDNELNVLALLRMVNEGEEHETLRVGLKYNLSMRQNYKGVPELTGERIRAGLQKAADKAVPDVSGKKGKKAGKDALKKGLASSINEIPPMLIDHAMKVKGFDSAVLPVDVLKSEELLGQLLEVLKEAKKVVEEITSTDVVKGYILAKPSAKNADPANAGVDAHAEGGEKNLSGLIYDDFHPFKPRQFEDDPNITFLEFEGFNKTVDEFFSSIEGQKLESKLHEREEAARRKLEAARQEHKKRLGGLQEVQELNIRKAEAILANVARVEEAQAAMNGLIGQGMDWVDIGRLIENEQSRDNEVAKLIKLPLKLHENTITLLLGEAEEQEDDDSADESVSESESESSDSEEEESTVKKQARKPAADTRLTIDIDLSLTPWANASQYYDQKKTAAVKEEKTLQASTKALKSAEQKITLDLRKGLKVEKDILRPVRKSIWFEKFHYFISSDGYLVLGGKDAQQNEMLYRRYLKKGDIYVHADLNGASSVIIKNNPSTPDAPIPPSTLSQAGTLSVASSNAWDTKALMSAYWVNADQVSKTAPTGEYLADGGFMIRGKKNFLPPAPLLLGFALMFNISEESKARHQKHRFQNPAKLASEAAVVAFAKETASSHDNEQDRDSDDEFPDAQLDAGAVDSDGEDLPDAKLDTGDEDSEADTAVGTQHDSDSESDEDESNPSQNPLQSSVNPEKGEYVAGEGGRPKSPLSQADTLDEDSIAGDETENKPGYRHLPAKHRQLLKKGISPATIAAMSEQGDLDSQYSQDDDTTTVGGSKDKSQPLPRGKRGKQKKAMAKYANQDEDERALAMHILGSKSGQDAAAAEAEAKRAKEEQAAKDKERRRLQHLKTQEAGKAAEAARRAALEAEDEEENDDLTRESLLNLDAFIGRPLPGDELLSAIPICAPWASLGTYKYKAKLQPGAVKKGKAVNEILSKWQLATKHPKALDKTSTDVEKIWPAEIGFIEGLKAVESVGVIPVTKVRVLMAGGADGKSGGGGQAGKGKGNGKTAKRGGRGSKKK</sequence>
<evidence type="ECO:0000256" key="9">
    <source>
        <dbReference type="ARBA" id="ARBA00022927"/>
    </source>
</evidence>
<dbReference type="GO" id="GO:0043023">
    <property type="term" value="F:ribosomal large subunit binding"/>
    <property type="evidence" value="ECO:0007669"/>
    <property type="project" value="TreeGrafter"/>
</dbReference>
<feature type="compositionally biased region" description="Acidic residues" evidence="18">
    <location>
        <begin position="1021"/>
        <end position="1031"/>
    </location>
</feature>
<protein>
    <recommendedName>
        <fullName evidence="15">Ribosome quality control complex subunit 2</fullName>
    </recommendedName>
    <alternativeName>
        <fullName evidence="16">Zeta-coat protein</fullName>
    </alternativeName>
</protein>
<dbReference type="Pfam" id="PF01217">
    <property type="entry name" value="Clat_adaptor_s"/>
    <property type="match status" value="1"/>
</dbReference>
<dbReference type="EMBL" id="WNWQ01000461">
    <property type="protein sequence ID" value="KAE9967526.1"/>
    <property type="molecule type" value="Genomic_DNA"/>
</dbReference>
<name>A0A8H3YS81_VENIN</name>
<proteinExistence type="inferred from homology"/>
<feature type="compositionally biased region" description="Basic residues" evidence="18">
    <location>
        <begin position="1316"/>
        <end position="1327"/>
    </location>
</feature>
<evidence type="ECO:0000256" key="6">
    <source>
        <dbReference type="ARBA" id="ARBA00022448"/>
    </source>
</evidence>
<dbReference type="GO" id="GO:1990112">
    <property type="term" value="C:RQC complex"/>
    <property type="evidence" value="ECO:0007669"/>
    <property type="project" value="TreeGrafter"/>
</dbReference>
<dbReference type="CDD" id="cd14829">
    <property type="entry name" value="Zeta-COP"/>
    <property type="match status" value="1"/>
</dbReference>
<organism evidence="23 24">
    <name type="scientific">Venturia inaequalis</name>
    <name type="common">Apple scab fungus</name>
    <dbReference type="NCBI Taxonomy" id="5025"/>
    <lineage>
        <taxon>Eukaryota</taxon>
        <taxon>Fungi</taxon>
        <taxon>Dikarya</taxon>
        <taxon>Ascomycota</taxon>
        <taxon>Pezizomycotina</taxon>
        <taxon>Dothideomycetes</taxon>
        <taxon>Pleosporomycetidae</taxon>
        <taxon>Venturiales</taxon>
        <taxon>Venturiaceae</taxon>
        <taxon>Venturia</taxon>
    </lineage>
</organism>
<evidence type="ECO:0000256" key="19">
    <source>
        <dbReference type="SAM" id="SignalP"/>
    </source>
</evidence>
<dbReference type="GO" id="GO:0030663">
    <property type="term" value="C:COPI-coated vesicle membrane"/>
    <property type="evidence" value="ECO:0007669"/>
    <property type="project" value="UniProtKB-SubCell"/>
</dbReference>
<evidence type="ECO:0000256" key="17">
    <source>
        <dbReference type="SAM" id="Coils"/>
    </source>
</evidence>
<feature type="domain" description="NFACT protein C-terminal" evidence="22">
    <location>
        <begin position="1186"/>
        <end position="1291"/>
    </location>
</feature>
<dbReference type="PANTHER" id="PTHR15239:SF6">
    <property type="entry name" value="RIBOSOME QUALITY CONTROL COMPLEX SUBUNIT NEMF"/>
    <property type="match status" value="1"/>
</dbReference>
<feature type="compositionally biased region" description="Basic residues" evidence="18">
    <location>
        <begin position="1037"/>
        <end position="1049"/>
    </location>
</feature>
<feature type="coiled-coil region" evidence="17">
    <location>
        <begin position="535"/>
        <end position="566"/>
    </location>
</feature>
<evidence type="ECO:0000256" key="5">
    <source>
        <dbReference type="ARBA" id="ARBA00011775"/>
    </source>
</evidence>
<dbReference type="InterPro" id="IPR011012">
    <property type="entry name" value="Longin-like_dom_sf"/>
</dbReference>
<feature type="domain" description="AP complex mu/sigma subunit" evidence="20">
    <location>
        <begin position="53"/>
        <end position="163"/>
    </location>
</feature>
<evidence type="ECO:0000256" key="11">
    <source>
        <dbReference type="ARBA" id="ARBA00023054"/>
    </source>
</evidence>
<keyword evidence="7" id="KW-0963">Cytoplasm</keyword>
<comment type="similarity">
    <text evidence="3">Belongs to the adaptor complexes small subunit family.</text>
</comment>
<feature type="signal peptide" evidence="19">
    <location>
        <begin position="1"/>
        <end position="18"/>
    </location>
</feature>
<dbReference type="SUPFAM" id="SSF64356">
    <property type="entry name" value="SNARE-like"/>
    <property type="match status" value="1"/>
</dbReference>
<evidence type="ECO:0000256" key="15">
    <source>
        <dbReference type="ARBA" id="ARBA00070414"/>
    </source>
</evidence>
<evidence type="ECO:0000256" key="18">
    <source>
        <dbReference type="SAM" id="MobiDB-lite"/>
    </source>
</evidence>
<evidence type="ECO:0000259" key="21">
    <source>
        <dbReference type="Pfam" id="PF05670"/>
    </source>
</evidence>
<keyword evidence="12" id="KW-0472">Membrane</keyword>
<feature type="region of interest" description="Disordered" evidence="18">
    <location>
        <begin position="919"/>
        <end position="1183"/>
    </location>
</feature>
<keyword evidence="19" id="KW-0732">Signal</keyword>
<comment type="subcellular location">
    <subcellularLocation>
        <location evidence="2">Cytoplasmic vesicle</location>
        <location evidence="2">COPI-coated vesicle membrane</location>
        <topology evidence="2">Peripheral membrane protein</topology>
        <orientation evidence="2">Cytoplasmic side</orientation>
    </subcellularLocation>
    <subcellularLocation>
        <location evidence="1">Golgi apparatus membrane</location>
        <topology evidence="1">Peripheral membrane protein</topology>
        <orientation evidence="1">Cytoplasmic side</orientation>
    </subcellularLocation>
</comment>
<feature type="domain" description="NFACT RNA-binding" evidence="21">
    <location>
        <begin position="755"/>
        <end position="868"/>
    </location>
</feature>
<evidence type="ECO:0000256" key="13">
    <source>
        <dbReference type="ARBA" id="ARBA00023329"/>
    </source>
</evidence>
<feature type="compositionally biased region" description="Gly residues" evidence="18">
    <location>
        <begin position="1296"/>
        <end position="1313"/>
    </location>
</feature>
<dbReference type="GO" id="GO:0016192">
    <property type="term" value="P:vesicle-mediated transport"/>
    <property type="evidence" value="ECO:0007669"/>
    <property type="project" value="UniProtKB-KW"/>
</dbReference>
<reference evidence="23 24" key="1">
    <citation type="submission" date="2019-11" db="EMBL/GenBank/DDBJ databases">
        <title>Venturia inaequalis Genome Resource.</title>
        <authorList>
            <person name="Lichtner F.J."/>
        </authorList>
    </citation>
    <scope>NUCLEOTIDE SEQUENCE [LARGE SCALE GENOMIC DNA]</scope>
    <source>
        <strain evidence="23">Bline_iso_100314</strain>
    </source>
</reference>
<dbReference type="FunFam" id="2.30.310.10:FF:000003">
    <property type="entry name" value="Zinc knuckle domain containing protein"/>
    <property type="match status" value="1"/>
</dbReference>
<evidence type="ECO:0000256" key="4">
    <source>
        <dbReference type="ARBA" id="ARBA00008318"/>
    </source>
</evidence>
<keyword evidence="6" id="KW-0813">Transport</keyword>
<dbReference type="FunFam" id="3.30.450.60:FF:000013">
    <property type="entry name" value="Coatomer subunit zeta"/>
    <property type="match status" value="1"/>
</dbReference>
<evidence type="ECO:0000259" key="20">
    <source>
        <dbReference type="Pfam" id="PF01217"/>
    </source>
</evidence>
<feature type="region of interest" description="Disordered" evidence="18">
    <location>
        <begin position="638"/>
        <end position="677"/>
    </location>
</feature>
<feature type="compositionally biased region" description="Acidic residues" evidence="18">
    <location>
        <begin position="639"/>
        <end position="667"/>
    </location>
</feature>
<dbReference type="InterPro" id="IPR022775">
    <property type="entry name" value="AP_mu_sigma_su"/>
</dbReference>
<comment type="similarity">
    <text evidence="4">Belongs to the NEMF family.</text>
</comment>
<comment type="caution">
    <text evidence="23">The sequence shown here is derived from an EMBL/GenBank/DDBJ whole genome shotgun (WGS) entry which is preliminary data.</text>
</comment>
<feature type="compositionally biased region" description="Basic residues" evidence="18">
    <location>
        <begin position="1092"/>
        <end position="1102"/>
    </location>
</feature>
<feature type="compositionally biased region" description="Basic and acidic residues" evidence="18">
    <location>
        <begin position="1133"/>
        <end position="1149"/>
    </location>
</feature>
<dbReference type="InterPro" id="IPR021846">
    <property type="entry name" value="NFACT-C"/>
</dbReference>
<keyword evidence="9" id="KW-0653">Protein transport</keyword>
<evidence type="ECO:0000313" key="23">
    <source>
        <dbReference type="EMBL" id="KAE9967526.1"/>
    </source>
</evidence>
<dbReference type="GO" id="GO:1990116">
    <property type="term" value="P:ribosome-associated ubiquitin-dependent protein catabolic process"/>
    <property type="evidence" value="ECO:0007669"/>
    <property type="project" value="TreeGrafter"/>
</dbReference>
<dbReference type="InterPro" id="IPR051608">
    <property type="entry name" value="RQC_Subunit_NEMF"/>
</dbReference>
<dbReference type="Proteomes" id="UP000433883">
    <property type="component" value="Unassembled WGS sequence"/>
</dbReference>
<evidence type="ECO:0000256" key="14">
    <source>
        <dbReference type="ARBA" id="ARBA00045555"/>
    </source>
</evidence>
<feature type="chain" id="PRO_5034277538" description="Ribosome quality control complex subunit 2" evidence="19">
    <location>
        <begin position="19"/>
        <end position="1327"/>
    </location>
</feature>
<dbReference type="GO" id="GO:0072344">
    <property type="term" value="P:rescue of stalled ribosome"/>
    <property type="evidence" value="ECO:0007669"/>
    <property type="project" value="TreeGrafter"/>
</dbReference>
<evidence type="ECO:0000256" key="7">
    <source>
        <dbReference type="ARBA" id="ARBA00022490"/>
    </source>
</evidence>
<accession>A0A8H3YS81</accession>
<feature type="region of interest" description="Disordered" evidence="18">
    <location>
        <begin position="1296"/>
        <end position="1327"/>
    </location>
</feature>
<feature type="compositionally biased region" description="Polar residues" evidence="18">
    <location>
        <begin position="987"/>
        <end position="998"/>
    </location>
</feature>
<keyword evidence="13" id="KW-0968">Cytoplasmic vesicle</keyword>
<dbReference type="Pfam" id="PF05833">
    <property type="entry name" value="NFACT_N"/>
    <property type="match status" value="1"/>
</dbReference>
<keyword evidence="11 17" id="KW-0175">Coiled coil</keyword>
<dbReference type="Gene3D" id="3.30.450.60">
    <property type="match status" value="1"/>
</dbReference>
<dbReference type="Gene3D" id="2.30.310.10">
    <property type="entry name" value="ibrinogen binding protein from staphylococcus aureus domain"/>
    <property type="match status" value="1"/>
</dbReference>
<gene>
    <name evidence="23" type="ORF">BLS_006322</name>
</gene>
<dbReference type="Pfam" id="PF11923">
    <property type="entry name" value="NFACT-C"/>
    <property type="match status" value="1"/>
</dbReference>
<dbReference type="InterPro" id="IPR008532">
    <property type="entry name" value="NFACT_RNA-bd"/>
</dbReference>
<comment type="function">
    <text evidence="14">The coatomer is a cytosolic protein complex that binds to dilysine motifs and reversibly associates with Golgi non-clathrin-coated vesicles, which further mediate biosynthetic protein transport from the ER, via the Golgi up to the trans Golgi network. Coatomer complex is required for budding from Golgi membranes, and is essential for the retrograde Golgi-to-ER transport of dilysine-tagged proteins. The zeta subunit may be involved in regulating the coat assembly and, hence, the rate of biosynthetic protein transport due to its association-dissociation properties with the coatomer complex.</text>
</comment>
<dbReference type="GO" id="GO:0000049">
    <property type="term" value="F:tRNA binding"/>
    <property type="evidence" value="ECO:0007669"/>
    <property type="project" value="TreeGrafter"/>
</dbReference>
<dbReference type="GO" id="GO:0000139">
    <property type="term" value="C:Golgi membrane"/>
    <property type="evidence" value="ECO:0007669"/>
    <property type="project" value="UniProtKB-SubCell"/>
</dbReference>
<evidence type="ECO:0000256" key="3">
    <source>
        <dbReference type="ARBA" id="ARBA00006972"/>
    </source>
</evidence>
<keyword evidence="10" id="KW-0333">Golgi apparatus</keyword>
<comment type="subunit">
    <text evidence="5">Oligomeric complex that consists of at least the alpha, beta, beta', gamma, delta, epsilon and zeta subunits.</text>
</comment>
<evidence type="ECO:0000256" key="16">
    <source>
        <dbReference type="ARBA" id="ARBA00075766"/>
    </source>
</evidence>
<evidence type="ECO:0000256" key="10">
    <source>
        <dbReference type="ARBA" id="ARBA00023034"/>
    </source>
</evidence>
<evidence type="ECO:0000256" key="1">
    <source>
        <dbReference type="ARBA" id="ARBA00004255"/>
    </source>
</evidence>
<evidence type="ECO:0000256" key="12">
    <source>
        <dbReference type="ARBA" id="ARBA00023136"/>
    </source>
</evidence>
<evidence type="ECO:0000256" key="8">
    <source>
        <dbReference type="ARBA" id="ARBA00022892"/>
    </source>
</evidence>
<dbReference type="GO" id="GO:0015031">
    <property type="term" value="P:protein transport"/>
    <property type="evidence" value="ECO:0007669"/>
    <property type="project" value="UniProtKB-KW"/>
</dbReference>
<keyword evidence="8" id="KW-0931">ER-Golgi transport</keyword>
<evidence type="ECO:0000256" key="2">
    <source>
        <dbReference type="ARBA" id="ARBA00004347"/>
    </source>
</evidence>
<dbReference type="PANTHER" id="PTHR15239">
    <property type="entry name" value="NUCLEAR EXPORT MEDIATOR FACTOR NEMF"/>
    <property type="match status" value="1"/>
</dbReference>
<evidence type="ECO:0000313" key="24">
    <source>
        <dbReference type="Proteomes" id="UP000433883"/>
    </source>
</evidence>
<evidence type="ECO:0000259" key="22">
    <source>
        <dbReference type="Pfam" id="PF11923"/>
    </source>
</evidence>
<dbReference type="Pfam" id="PF05670">
    <property type="entry name" value="NFACT-R_1"/>
    <property type="match status" value="1"/>
</dbReference>